<dbReference type="AlphaFoldDB" id="A0A1V6S8K9"/>
<protein>
    <submittedName>
        <fullName evidence="1">Uncharacterized protein</fullName>
    </submittedName>
</protein>
<dbReference type="Proteomes" id="UP000191518">
    <property type="component" value="Unassembled WGS sequence"/>
</dbReference>
<sequence>MDETSSLGPTVTEGISRLGLAYSCTHCRLVEPREKQTLEKAKQIIDKLYASGVPFFTKKLIQDMWDQIKRESADKIFTKDITGAVVECDVEMGKVQKVREWEDDTEWAYVCKELVLNYECRASLRNNIDDHRLKHWKPCSISIQHRIYEWDSEAKTIIPQRAPIAHEMVTKTFQDKAQKWKDSPACEKLTTILSSSAKNHEIDKVIGFALGTMSCECFNEDGSLNTR</sequence>
<gene>
    <name evidence="1" type="ORF">PENVUL_c004G02248</name>
</gene>
<accession>A0A1V6S8K9</accession>
<dbReference type="EMBL" id="MDYP01000004">
    <property type="protein sequence ID" value="OQE10382.1"/>
    <property type="molecule type" value="Genomic_DNA"/>
</dbReference>
<evidence type="ECO:0000313" key="2">
    <source>
        <dbReference type="Proteomes" id="UP000191518"/>
    </source>
</evidence>
<proteinExistence type="predicted"/>
<reference evidence="2" key="1">
    <citation type="journal article" date="2017" name="Nat. Microbiol.">
        <title>Global analysis of biosynthetic gene clusters reveals vast potential of secondary metabolite production in Penicillium species.</title>
        <authorList>
            <person name="Nielsen J.C."/>
            <person name="Grijseels S."/>
            <person name="Prigent S."/>
            <person name="Ji B."/>
            <person name="Dainat J."/>
            <person name="Nielsen K.F."/>
            <person name="Frisvad J.C."/>
            <person name="Workman M."/>
            <person name="Nielsen J."/>
        </authorList>
    </citation>
    <scope>NUCLEOTIDE SEQUENCE [LARGE SCALE GENOMIC DNA]</scope>
    <source>
        <strain evidence="2">IBT 29486</strain>
    </source>
</reference>
<keyword evidence="2" id="KW-1185">Reference proteome</keyword>
<organism evidence="1 2">
    <name type="scientific">Penicillium vulpinum</name>
    <dbReference type="NCBI Taxonomy" id="29845"/>
    <lineage>
        <taxon>Eukaryota</taxon>
        <taxon>Fungi</taxon>
        <taxon>Dikarya</taxon>
        <taxon>Ascomycota</taxon>
        <taxon>Pezizomycotina</taxon>
        <taxon>Eurotiomycetes</taxon>
        <taxon>Eurotiomycetidae</taxon>
        <taxon>Eurotiales</taxon>
        <taxon>Aspergillaceae</taxon>
        <taxon>Penicillium</taxon>
    </lineage>
</organism>
<evidence type="ECO:0000313" key="1">
    <source>
        <dbReference type="EMBL" id="OQE10382.1"/>
    </source>
</evidence>
<comment type="caution">
    <text evidence="1">The sequence shown here is derived from an EMBL/GenBank/DDBJ whole genome shotgun (WGS) entry which is preliminary data.</text>
</comment>
<name>A0A1V6S8K9_9EURO</name>